<keyword evidence="1" id="KW-0812">Transmembrane</keyword>
<gene>
    <name evidence="2" type="ORF">LPTSP3_g21130</name>
</gene>
<name>A0ABM7UJX8_9LEPT</name>
<feature type="transmembrane region" description="Helical" evidence="1">
    <location>
        <begin position="420"/>
        <end position="439"/>
    </location>
</feature>
<feature type="transmembrane region" description="Helical" evidence="1">
    <location>
        <begin position="21"/>
        <end position="39"/>
    </location>
</feature>
<keyword evidence="3" id="KW-1185">Reference proteome</keyword>
<evidence type="ECO:0000313" key="3">
    <source>
        <dbReference type="Proteomes" id="UP000245263"/>
    </source>
</evidence>
<feature type="transmembrane region" description="Helical" evidence="1">
    <location>
        <begin position="136"/>
        <end position="153"/>
    </location>
</feature>
<feature type="transmembrane region" description="Helical" evidence="1">
    <location>
        <begin position="113"/>
        <end position="130"/>
    </location>
</feature>
<organism evidence="2 3">
    <name type="scientific">Leptospira kobayashii</name>
    <dbReference type="NCBI Taxonomy" id="1917830"/>
    <lineage>
        <taxon>Bacteria</taxon>
        <taxon>Pseudomonadati</taxon>
        <taxon>Spirochaetota</taxon>
        <taxon>Spirochaetia</taxon>
        <taxon>Leptospirales</taxon>
        <taxon>Leptospiraceae</taxon>
        <taxon>Leptospira</taxon>
    </lineage>
</organism>
<keyword evidence="1" id="KW-0472">Membrane</keyword>
<feature type="transmembrane region" description="Helical" evidence="1">
    <location>
        <begin position="445"/>
        <end position="468"/>
    </location>
</feature>
<dbReference type="RefSeq" id="WP_135354858.1">
    <property type="nucleotide sequence ID" value="NZ_AP025028.1"/>
</dbReference>
<accession>A0ABM7UJX8</accession>
<dbReference type="EMBL" id="AP025028">
    <property type="protein sequence ID" value="BDA79183.1"/>
    <property type="molecule type" value="Genomic_DNA"/>
</dbReference>
<feature type="transmembrane region" description="Helical" evidence="1">
    <location>
        <begin position="183"/>
        <end position="199"/>
    </location>
</feature>
<evidence type="ECO:0008006" key="4">
    <source>
        <dbReference type="Google" id="ProtNLM"/>
    </source>
</evidence>
<keyword evidence="1" id="KW-1133">Transmembrane helix</keyword>
<reference evidence="2 3" key="1">
    <citation type="submission" date="2021-08" db="EMBL/GenBank/DDBJ databases">
        <title>Complete genome sequence of Leptospira kobayashii strain E30.</title>
        <authorList>
            <person name="Nakao R."/>
            <person name="Nakamura S."/>
            <person name="Masuzawa T."/>
            <person name="Koizumi N."/>
        </authorList>
    </citation>
    <scope>NUCLEOTIDE SEQUENCE [LARGE SCALE GENOMIC DNA]</scope>
    <source>
        <strain evidence="2 3">E30</strain>
    </source>
</reference>
<feature type="transmembrane region" description="Helical" evidence="1">
    <location>
        <begin position="394"/>
        <end position="413"/>
    </location>
</feature>
<feature type="transmembrane region" description="Helical" evidence="1">
    <location>
        <begin position="76"/>
        <end position="101"/>
    </location>
</feature>
<feature type="transmembrane region" description="Helical" evidence="1">
    <location>
        <begin position="211"/>
        <end position="230"/>
    </location>
</feature>
<dbReference type="Proteomes" id="UP000245263">
    <property type="component" value="Chromosome 1"/>
</dbReference>
<protein>
    <recommendedName>
        <fullName evidence="4">Glycosyltransferase RgtA/B/C/D-like domain-containing protein</fullName>
    </recommendedName>
</protein>
<evidence type="ECO:0000256" key="1">
    <source>
        <dbReference type="SAM" id="Phobius"/>
    </source>
</evidence>
<evidence type="ECO:0000313" key="2">
    <source>
        <dbReference type="EMBL" id="BDA79183.1"/>
    </source>
</evidence>
<sequence length="478" mass="55115">MSFNSLKHMFGNSRKWFKYSVVFCVMIHFIYLISLPLYISPDGFDYIRLANLFFTDKMYVDWNYLRTPLFPLMLRLYGSVVGFNAFTHISFLTLLGLFSALSLGYLVKEKSGAGVGAVIVFVLSLNPVLIAFEHSLLMETLLCFSFCLFLVLLNLKIKNIFYHSLLMGIYVGILYYIKPNLLVFVLPAGLFLSYVFWIRTNEKLLKKITQLIFVNLIVVLIPIIIASPWAKKASGKNDAAKRGFLLAGLLIQGVFPKDSEMLGKKKTEYEEALNRFSKTGKLEIQGIIGDPNFYGILDQLFIITPNPGLDFVSVVRANPSAYFHGLLNNIKLMLEFDHPYNETVNFGLMLFHSHKNLISDIRDDRVLYDYVQERYSFSGGVNRVQRVLTHSVDLYRILLRMGWFFTVLVFLLGLWKKNPFLLSVSFVPLFWASVNLVLLLSSARYFFPVSLIVISNSFIFLFYMYSLLKKNERLRFPF</sequence>
<feature type="transmembrane region" description="Helical" evidence="1">
    <location>
        <begin position="160"/>
        <end position="177"/>
    </location>
</feature>
<proteinExistence type="predicted"/>